<evidence type="ECO:0000256" key="9">
    <source>
        <dbReference type="ARBA" id="ARBA00048573"/>
    </source>
</evidence>
<dbReference type="EMBL" id="AMRV01000003">
    <property type="protein sequence ID" value="EMD83541.1"/>
    <property type="molecule type" value="Genomic_DNA"/>
</dbReference>
<feature type="binding site" evidence="10">
    <location>
        <position position="296"/>
    </location>
    <ligand>
        <name>ATP</name>
        <dbReference type="ChEBI" id="CHEBI:30616"/>
    </ligand>
</feature>
<comment type="similarity">
    <text evidence="2 10">Belongs to the class-I aminoacyl-tRNA synthetase family.</text>
</comment>
<proteinExistence type="inferred from homology"/>
<dbReference type="HAMAP" id="MF_00177">
    <property type="entry name" value="Lys_tRNA_synth_class1"/>
    <property type="match status" value="1"/>
</dbReference>
<dbReference type="GO" id="GO:0006430">
    <property type="term" value="P:lysyl-tRNA aminoacylation"/>
    <property type="evidence" value="ECO:0007669"/>
    <property type="project" value="UniProtKB-UniRule"/>
</dbReference>
<dbReference type="GO" id="GO:0004824">
    <property type="term" value="F:lysine-tRNA ligase activity"/>
    <property type="evidence" value="ECO:0007669"/>
    <property type="project" value="UniProtKB-UniRule"/>
</dbReference>
<feature type="short sequence motif" description="'HIGH' region" evidence="10">
    <location>
        <begin position="48"/>
        <end position="56"/>
    </location>
</feature>
<keyword evidence="5 10" id="KW-0547">Nucleotide-binding</keyword>
<dbReference type="Gene3D" id="1.10.10.350">
    <property type="match status" value="1"/>
</dbReference>
<evidence type="ECO:0000256" key="6">
    <source>
        <dbReference type="ARBA" id="ARBA00022840"/>
    </source>
</evidence>
<name>M2TP55_9SPHN</name>
<dbReference type="EC" id="6.1.1.6" evidence="10"/>
<dbReference type="SUPFAM" id="SSF52374">
    <property type="entry name" value="Nucleotidylyl transferase"/>
    <property type="match status" value="1"/>
</dbReference>
<dbReference type="PANTHER" id="PTHR37940:SF1">
    <property type="entry name" value="LYSINE--TRNA LIGASE"/>
    <property type="match status" value="1"/>
</dbReference>
<evidence type="ECO:0000256" key="4">
    <source>
        <dbReference type="ARBA" id="ARBA00022598"/>
    </source>
</evidence>
<keyword evidence="4 10" id="KW-0436">Ligase</keyword>
<evidence type="ECO:0000256" key="2">
    <source>
        <dbReference type="ARBA" id="ARBA00005594"/>
    </source>
</evidence>
<dbReference type="PANTHER" id="PTHR37940">
    <property type="entry name" value="LYSINE--TRNA LIGASE"/>
    <property type="match status" value="1"/>
</dbReference>
<dbReference type="InterPro" id="IPR020751">
    <property type="entry name" value="aa-tRNA-synth_I_codon-bd_sub2"/>
</dbReference>
<dbReference type="InterPro" id="IPR008925">
    <property type="entry name" value="aa_tRNA-synth_I_cd-bd_sf"/>
</dbReference>
<dbReference type="InterPro" id="IPR014729">
    <property type="entry name" value="Rossmann-like_a/b/a_fold"/>
</dbReference>
<evidence type="ECO:0000256" key="10">
    <source>
        <dbReference type="HAMAP-Rule" id="MF_00177"/>
    </source>
</evidence>
<comment type="catalytic activity">
    <reaction evidence="9 10">
        <text>tRNA(Lys) + L-lysine + ATP = L-lysyl-tRNA(Lys) + AMP + diphosphate</text>
        <dbReference type="Rhea" id="RHEA:20792"/>
        <dbReference type="Rhea" id="RHEA-COMP:9696"/>
        <dbReference type="Rhea" id="RHEA-COMP:9697"/>
        <dbReference type="ChEBI" id="CHEBI:30616"/>
        <dbReference type="ChEBI" id="CHEBI:32551"/>
        <dbReference type="ChEBI" id="CHEBI:33019"/>
        <dbReference type="ChEBI" id="CHEBI:78442"/>
        <dbReference type="ChEBI" id="CHEBI:78529"/>
        <dbReference type="ChEBI" id="CHEBI:456215"/>
        <dbReference type="EC" id="6.1.1.6"/>
    </reaction>
</comment>
<dbReference type="SUPFAM" id="SSF48163">
    <property type="entry name" value="An anticodon-binding domain of class I aminoacyl-tRNA synthetases"/>
    <property type="match status" value="1"/>
</dbReference>
<keyword evidence="8 10" id="KW-0030">Aminoacyl-tRNA synthetase</keyword>
<evidence type="ECO:0000256" key="1">
    <source>
        <dbReference type="ARBA" id="ARBA00004496"/>
    </source>
</evidence>
<evidence type="ECO:0000313" key="11">
    <source>
        <dbReference type="EMBL" id="EMD83541.1"/>
    </source>
</evidence>
<dbReference type="Pfam" id="PF01921">
    <property type="entry name" value="tRNA-synt_1f"/>
    <property type="match status" value="1"/>
</dbReference>
<dbReference type="InterPro" id="IPR001412">
    <property type="entry name" value="aa-tRNA-synth_I_CS"/>
</dbReference>
<dbReference type="OrthoDB" id="9803151at2"/>
<dbReference type="PATRIC" id="fig|1234595.3.peg.1444"/>
<protein>
    <recommendedName>
        <fullName evidence="10">Lysine--tRNA ligase</fullName>
        <ecNumber evidence="10">6.1.1.6</ecNumber>
    </recommendedName>
    <alternativeName>
        <fullName evidence="10">Lysyl-tRNA synthetase</fullName>
        <shortName evidence="10">LysRS</shortName>
    </alternativeName>
</protein>
<dbReference type="AlphaFoldDB" id="M2TP55"/>
<gene>
    <name evidence="10" type="primary">lysS</name>
    <name evidence="11" type="ORF">C725_1442</name>
</gene>
<dbReference type="GO" id="GO:0005737">
    <property type="term" value="C:cytoplasm"/>
    <property type="evidence" value="ECO:0007669"/>
    <property type="project" value="UniProtKB-SubCell"/>
</dbReference>
<dbReference type="RefSeq" id="WP_008601355.1">
    <property type="nucleotide sequence ID" value="NZ_AMRV01000003.1"/>
</dbReference>
<evidence type="ECO:0000256" key="7">
    <source>
        <dbReference type="ARBA" id="ARBA00022917"/>
    </source>
</evidence>
<evidence type="ECO:0000256" key="5">
    <source>
        <dbReference type="ARBA" id="ARBA00022741"/>
    </source>
</evidence>
<dbReference type="NCBIfam" id="NF001968">
    <property type="entry name" value="PRK00750.1-2"/>
    <property type="match status" value="1"/>
</dbReference>
<evidence type="ECO:0000256" key="3">
    <source>
        <dbReference type="ARBA" id="ARBA00022490"/>
    </source>
</evidence>
<dbReference type="Gene3D" id="3.40.50.620">
    <property type="entry name" value="HUPs"/>
    <property type="match status" value="2"/>
</dbReference>
<keyword evidence="12" id="KW-1185">Reference proteome</keyword>
<evidence type="ECO:0000256" key="8">
    <source>
        <dbReference type="ARBA" id="ARBA00023146"/>
    </source>
</evidence>
<feature type="short sequence motif" description="'KMSKS' region" evidence="10">
    <location>
        <begin position="293"/>
        <end position="297"/>
    </location>
</feature>
<dbReference type="PROSITE" id="PS00178">
    <property type="entry name" value="AA_TRNA_LIGASE_I"/>
    <property type="match status" value="1"/>
</dbReference>
<dbReference type="GO" id="GO:0005524">
    <property type="term" value="F:ATP binding"/>
    <property type="evidence" value="ECO:0007669"/>
    <property type="project" value="UniProtKB-UniRule"/>
</dbReference>
<keyword evidence="6 10" id="KW-0067">ATP-binding</keyword>
<dbReference type="InterPro" id="IPR002904">
    <property type="entry name" value="Lys-tRNA-ligase"/>
</dbReference>
<sequence length="526" mass="58706">MSKIDSARRAAALSSKAWPYQEAARVLKRYPDGKPGGEPILLETGYGPSGLPHIGTFNEVLRTTMVRRAIEEMADVPTRLVAFSDDMDGLRKVPDNVPNGDMLRAHLGQPLSRIPDPYDTHESFAAHNNARLRTFLDRYGFDYEFMSSTEQYESGAFDDALRTVLHRYDKIMDIMLPTLREERRATYSPVLPISRKTGIVLQVPVEIVDADSGIVRFADDGDIVEQSIFGGQAKLQWKADWAMRWVALGVDYEMYGKDLTDSGVQSGRIAKVLGGRKPEGMIYELFLDAAGEKISKSKGNGLSIDDWLSYGPQDSLAFYIYRDPKAAKQLHTGLIPKIIDDYFQMRANYVEQDWDKRLGNAVHHVHGGEVPRDSLPVSYSLLLNLVGVMGAEAEEDAVWAYLKNYAPDASPQSEPELDALIGHAVRYVKEIVAPTLEKRAPTAQESDALRDLDARLAKLPQSVQAEDIQSVVYEVGKAHDFDPLRSWFSALYETLLGSPQGPRMGSFISLYGMENTRRLISEALAK</sequence>
<dbReference type="GO" id="GO:0000049">
    <property type="term" value="F:tRNA binding"/>
    <property type="evidence" value="ECO:0007669"/>
    <property type="project" value="InterPro"/>
</dbReference>
<accession>M2TP55</accession>
<comment type="subcellular location">
    <subcellularLocation>
        <location evidence="1 10">Cytoplasm</location>
    </subcellularLocation>
</comment>
<dbReference type="Proteomes" id="UP000011717">
    <property type="component" value="Unassembled WGS sequence"/>
</dbReference>
<reference evidence="11 12" key="1">
    <citation type="journal article" date="2013" name="Genome Announc.">
        <title>Draft Genome Sequence of Strain JLT2015T, Belonging to the Family Sphingomonadaceae of the Alphaproteobacteria.</title>
        <authorList>
            <person name="Tang K."/>
            <person name="Liu K."/>
            <person name="Li S."/>
            <person name="Jiao N."/>
        </authorList>
    </citation>
    <scope>NUCLEOTIDE SEQUENCE [LARGE SCALE GENOMIC DNA]</scope>
    <source>
        <strain evidence="11 12">JLT2015</strain>
    </source>
</reference>
<keyword evidence="7 10" id="KW-0648">Protein biosynthesis</keyword>
<comment type="caution">
    <text evidence="11">The sequence shown here is derived from an EMBL/GenBank/DDBJ whole genome shotgun (WGS) entry which is preliminary data.</text>
</comment>
<evidence type="ECO:0000313" key="12">
    <source>
        <dbReference type="Proteomes" id="UP000011717"/>
    </source>
</evidence>
<dbReference type="NCBIfam" id="TIGR00467">
    <property type="entry name" value="lysS_arch"/>
    <property type="match status" value="1"/>
</dbReference>
<organism evidence="11 12">
    <name type="scientific">Pacificimonas flava</name>
    <dbReference type="NCBI Taxonomy" id="1234595"/>
    <lineage>
        <taxon>Bacteria</taxon>
        <taxon>Pseudomonadati</taxon>
        <taxon>Pseudomonadota</taxon>
        <taxon>Alphaproteobacteria</taxon>
        <taxon>Sphingomonadales</taxon>
        <taxon>Sphingosinicellaceae</taxon>
        <taxon>Pacificimonas</taxon>
    </lineage>
</organism>
<keyword evidence="3 10" id="KW-0963">Cytoplasm</keyword>